<dbReference type="CDD" id="cd00293">
    <property type="entry name" value="USP-like"/>
    <property type="match status" value="1"/>
</dbReference>
<reference evidence="1 2" key="1">
    <citation type="submission" date="2020-02" db="EMBL/GenBank/DDBJ databases">
        <title>Genome sequence of Roseobacter ponti.</title>
        <authorList>
            <person name="Hollensteiner J."/>
            <person name="Schneider D."/>
            <person name="Poehlein A."/>
            <person name="Daniel R."/>
        </authorList>
    </citation>
    <scope>NUCLEOTIDE SEQUENCE [LARGE SCALE GENOMIC DNA]</scope>
    <source>
        <strain evidence="1 2">DSM 106830</strain>
    </source>
</reference>
<dbReference type="InterPro" id="IPR006015">
    <property type="entry name" value="Universal_stress_UspA"/>
</dbReference>
<dbReference type="EMBL" id="CP048788">
    <property type="protein sequence ID" value="QJF52699.1"/>
    <property type="molecule type" value="Genomic_DNA"/>
</dbReference>
<gene>
    <name evidence="1" type="ORF">G3256_16730</name>
</gene>
<accession>A0A858SUR1</accession>
<evidence type="ECO:0000313" key="2">
    <source>
        <dbReference type="Proteomes" id="UP000503308"/>
    </source>
</evidence>
<protein>
    <submittedName>
        <fullName evidence="1">Universal stress protein</fullName>
    </submittedName>
</protein>
<dbReference type="PRINTS" id="PR01438">
    <property type="entry name" value="UNVRSLSTRESS"/>
</dbReference>
<dbReference type="KEGG" id="rpon:G3256_16730"/>
<dbReference type="Gene3D" id="3.40.50.12370">
    <property type="match status" value="1"/>
</dbReference>
<organism evidence="1 2">
    <name type="scientific">Roseobacter ponti</name>
    <dbReference type="NCBI Taxonomy" id="1891787"/>
    <lineage>
        <taxon>Bacteria</taxon>
        <taxon>Pseudomonadati</taxon>
        <taxon>Pseudomonadota</taxon>
        <taxon>Alphaproteobacteria</taxon>
        <taxon>Rhodobacterales</taxon>
        <taxon>Roseobacteraceae</taxon>
        <taxon>Roseobacter</taxon>
    </lineage>
</organism>
<evidence type="ECO:0000313" key="1">
    <source>
        <dbReference type="EMBL" id="QJF52699.1"/>
    </source>
</evidence>
<dbReference type="Proteomes" id="UP000503308">
    <property type="component" value="Chromosome"/>
</dbReference>
<dbReference type="SUPFAM" id="SSF52402">
    <property type="entry name" value="Adenine nucleotide alpha hydrolases-like"/>
    <property type="match status" value="2"/>
</dbReference>
<name>A0A858SUR1_9RHOB</name>
<sequence>MSYKTILTVLTSADTKASALSEAAALATAQDGHLEVLCLGLDQSHGSYYELGTNPAVMQAAIEHAQNRAQEVRDAAVPELKKTDARWDAHTAVAAGNDAGHAVVARGRFADIAVLPLPYRDGAGPEESAVLEGLLIQAGCPVLVVPPGASADMAPERVVIGWNESPEALRAVRAAMPVLKQAKEVHIAIIDPPGHAPDRSDPGGSLAVWLSRHGVNCDIQVMSASGERVSAKMARHVTETGSELLVMGGYGHSRFREALLGGATRDTLADSRVPVLMMH</sequence>
<keyword evidence="2" id="KW-1185">Reference proteome</keyword>
<dbReference type="AlphaFoldDB" id="A0A858SUR1"/>
<proteinExistence type="predicted"/>
<dbReference type="RefSeq" id="WP_169641919.1">
    <property type="nucleotide sequence ID" value="NZ_CP048788.1"/>
</dbReference>